<dbReference type="GO" id="GO:0004497">
    <property type="term" value="F:monooxygenase activity"/>
    <property type="evidence" value="ECO:0007669"/>
    <property type="project" value="UniProtKB-KW"/>
</dbReference>
<evidence type="ECO:0000259" key="1">
    <source>
        <dbReference type="PROSITE" id="PS51725"/>
    </source>
</evidence>
<proteinExistence type="predicted"/>
<keyword evidence="2" id="KW-0503">Monooxygenase</keyword>
<accession>A0A1X2EMF6</accession>
<evidence type="ECO:0000313" key="3">
    <source>
        <dbReference type="Proteomes" id="UP000193090"/>
    </source>
</evidence>
<evidence type="ECO:0000313" key="2">
    <source>
        <dbReference type="EMBL" id="ORX06722.1"/>
    </source>
</evidence>
<name>A0A1X2EMF6_9MYCO</name>
<sequence>MTTIEDPSPHATLINVFTVAPDAAGDLAELLTAATEEVMQHLPGFVSANIHLSTDRTRVVNYAQWENARAFEAMLADPVAAEHMAKAAALAVGFDPHLYTVESVHHAPTP</sequence>
<reference evidence="2 3" key="1">
    <citation type="submission" date="2016-01" db="EMBL/GenBank/DDBJ databases">
        <title>The new phylogeny of the genus Mycobacterium.</title>
        <authorList>
            <person name="Tarcisio F."/>
            <person name="Conor M."/>
            <person name="Antonella G."/>
            <person name="Elisabetta G."/>
            <person name="Giulia F.S."/>
            <person name="Sara T."/>
            <person name="Anna F."/>
            <person name="Clotilde B."/>
            <person name="Roberto B."/>
            <person name="Veronica D.S."/>
            <person name="Fabio R."/>
            <person name="Monica P."/>
            <person name="Olivier J."/>
            <person name="Enrico T."/>
            <person name="Nicola S."/>
        </authorList>
    </citation>
    <scope>NUCLEOTIDE SEQUENCE [LARGE SCALE GENOMIC DNA]</scope>
    <source>
        <strain evidence="2 3">DSM 44153</strain>
    </source>
</reference>
<feature type="domain" description="ABM" evidence="1">
    <location>
        <begin position="11"/>
        <end position="101"/>
    </location>
</feature>
<dbReference type="RefSeq" id="WP_085109301.1">
    <property type="nucleotide sequence ID" value="NZ_JACKSN010000013.1"/>
</dbReference>
<gene>
    <name evidence="2" type="ORF">AWC30_05920</name>
</gene>
<keyword evidence="2" id="KW-0560">Oxidoreductase</keyword>
<dbReference type="OrthoDB" id="1493813at2"/>
<protein>
    <submittedName>
        <fullName evidence="2">Antibiotic biosynthesis monooxygenase</fullName>
    </submittedName>
</protein>
<dbReference type="Pfam" id="PF03992">
    <property type="entry name" value="ABM"/>
    <property type="match status" value="1"/>
</dbReference>
<dbReference type="InterPro" id="IPR007138">
    <property type="entry name" value="ABM_dom"/>
</dbReference>
<organism evidence="2 3">
    <name type="scientific">Mycolicibacillus trivialis</name>
    <dbReference type="NCBI Taxonomy" id="1798"/>
    <lineage>
        <taxon>Bacteria</taxon>
        <taxon>Bacillati</taxon>
        <taxon>Actinomycetota</taxon>
        <taxon>Actinomycetes</taxon>
        <taxon>Mycobacteriales</taxon>
        <taxon>Mycobacteriaceae</taxon>
        <taxon>Mycolicibacillus</taxon>
    </lineage>
</organism>
<dbReference type="STRING" id="1798.AWC30_05920"/>
<dbReference type="SUPFAM" id="SSF54909">
    <property type="entry name" value="Dimeric alpha+beta barrel"/>
    <property type="match status" value="1"/>
</dbReference>
<dbReference type="PROSITE" id="PS51725">
    <property type="entry name" value="ABM"/>
    <property type="match status" value="1"/>
</dbReference>
<dbReference type="EMBL" id="LQPZ01000015">
    <property type="protein sequence ID" value="ORX06722.1"/>
    <property type="molecule type" value="Genomic_DNA"/>
</dbReference>
<dbReference type="Proteomes" id="UP000193090">
    <property type="component" value="Unassembled WGS sequence"/>
</dbReference>
<dbReference type="Gene3D" id="3.30.70.100">
    <property type="match status" value="1"/>
</dbReference>
<dbReference type="AlphaFoldDB" id="A0A1X2EMF6"/>
<comment type="caution">
    <text evidence="2">The sequence shown here is derived from an EMBL/GenBank/DDBJ whole genome shotgun (WGS) entry which is preliminary data.</text>
</comment>
<dbReference type="InterPro" id="IPR011008">
    <property type="entry name" value="Dimeric_a/b-barrel"/>
</dbReference>
<keyword evidence="3" id="KW-1185">Reference proteome</keyword>